<dbReference type="PANTHER" id="PTHR43236:SF1">
    <property type="entry name" value="BLL7220 PROTEIN"/>
    <property type="match status" value="1"/>
</dbReference>
<evidence type="ECO:0000313" key="3">
    <source>
        <dbReference type="Proteomes" id="UP000183995"/>
    </source>
</evidence>
<dbReference type="STRING" id="1123282.SAMN02745823_01410"/>
<dbReference type="EMBL" id="FQXV01000004">
    <property type="protein sequence ID" value="SHH91532.1"/>
    <property type="molecule type" value="Genomic_DNA"/>
</dbReference>
<dbReference type="OrthoDB" id="9816277at2"/>
<organism evidence="2 3">
    <name type="scientific">Sporobacter termitidis DSM 10068</name>
    <dbReference type="NCBI Taxonomy" id="1123282"/>
    <lineage>
        <taxon>Bacteria</taxon>
        <taxon>Bacillati</taxon>
        <taxon>Bacillota</taxon>
        <taxon>Clostridia</taxon>
        <taxon>Eubacteriales</taxon>
        <taxon>Oscillospiraceae</taxon>
        <taxon>Sporobacter</taxon>
    </lineage>
</organism>
<evidence type="ECO:0000259" key="1">
    <source>
        <dbReference type="Pfam" id="PF06114"/>
    </source>
</evidence>
<gene>
    <name evidence="2" type="ORF">SAMN02745823_01410</name>
</gene>
<dbReference type="InterPro" id="IPR052345">
    <property type="entry name" value="Rad_response_metalloprotease"/>
</dbReference>
<name>A0A1M5WVT7_9FIRM</name>
<protein>
    <recommendedName>
        <fullName evidence="1">IrrE N-terminal-like domain-containing protein</fullName>
    </recommendedName>
</protein>
<dbReference type="Gene3D" id="1.10.10.2910">
    <property type="match status" value="1"/>
</dbReference>
<dbReference type="Proteomes" id="UP000183995">
    <property type="component" value="Unassembled WGS sequence"/>
</dbReference>
<accession>A0A1M5WVT7</accession>
<evidence type="ECO:0000313" key="2">
    <source>
        <dbReference type="EMBL" id="SHH91532.1"/>
    </source>
</evidence>
<sequence>MTIDTISGEVQRIRRKYDEADPERLAEAMGILLLSEPMGDQANACKGFYLCQSRAQVITVNSSLPEELRRIILCHELGHAVLHRKAAGVRAFHDFSLFDETSVYEYEANIFAADFLMEDDRVLGLLNDDISFFGAAAALGVPPELLDFKFRVLKRKGYKVIDPPILSRGDFLKKIH</sequence>
<proteinExistence type="predicted"/>
<dbReference type="InterPro" id="IPR010359">
    <property type="entry name" value="IrrE_HExxH"/>
</dbReference>
<dbReference type="RefSeq" id="WP_073077147.1">
    <property type="nucleotide sequence ID" value="NZ_FQXV01000004.1"/>
</dbReference>
<reference evidence="2 3" key="1">
    <citation type="submission" date="2016-11" db="EMBL/GenBank/DDBJ databases">
        <authorList>
            <person name="Jaros S."/>
            <person name="Januszkiewicz K."/>
            <person name="Wedrychowicz H."/>
        </authorList>
    </citation>
    <scope>NUCLEOTIDE SEQUENCE [LARGE SCALE GENOMIC DNA]</scope>
    <source>
        <strain evidence="2 3">DSM 10068</strain>
    </source>
</reference>
<feature type="domain" description="IrrE N-terminal-like" evidence="1">
    <location>
        <begin position="26"/>
        <end position="149"/>
    </location>
</feature>
<dbReference type="PANTHER" id="PTHR43236">
    <property type="entry name" value="ANTITOXIN HIGA1"/>
    <property type="match status" value="1"/>
</dbReference>
<keyword evidence="3" id="KW-1185">Reference proteome</keyword>
<dbReference type="Pfam" id="PF06114">
    <property type="entry name" value="Peptidase_M78"/>
    <property type="match status" value="1"/>
</dbReference>
<dbReference type="AlphaFoldDB" id="A0A1M5WVT7"/>